<reference evidence="11 12" key="1">
    <citation type="submission" date="2018-12" db="EMBL/GenBank/DDBJ databases">
        <authorList>
            <person name="Chong R.A."/>
        </authorList>
    </citation>
    <scope>NUCLEOTIDE SEQUENCE [LARGE SCALE GENOMIC DNA]</scope>
    <source>
        <strain evidence="11 12">Tca</strain>
    </source>
</reference>
<evidence type="ECO:0000256" key="7">
    <source>
        <dbReference type="ARBA" id="ARBA00022737"/>
    </source>
</evidence>
<reference evidence="11 12" key="2">
    <citation type="submission" date="2019-05" db="EMBL/GenBank/DDBJ databases">
        <title>Genome evolution of the obligate endosymbiont Buchnera aphidicola.</title>
        <authorList>
            <person name="Moran N.A."/>
        </authorList>
    </citation>
    <scope>NUCLEOTIDE SEQUENCE [LARGE SCALE GENOMIC DNA]</scope>
    <source>
        <strain evidence="11 12">Tca</strain>
    </source>
</reference>
<gene>
    <name evidence="11" type="ORF">D9V80_00500</name>
</gene>
<keyword evidence="6" id="KW-0686">Riboflavin biosynthesis</keyword>
<dbReference type="InterPro" id="IPR017938">
    <property type="entry name" value="Riboflavin_synthase-like_b-brl"/>
</dbReference>
<dbReference type="GO" id="GO:0004746">
    <property type="term" value="F:riboflavin synthase activity"/>
    <property type="evidence" value="ECO:0007669"/>
    <property type="project" value="UniProtKB-UniRule"/>
</dbReference>
<dbReference type="RefSeq" id="WP_158353172.1">
    <property type="nucleotide sequence ID" value="NZ_CP034852.1"/>
</dbReference>
<evidence type="ECO:0000256" key="5">
    <source>
        <dbReference type="ARBA" id="ARBA00013950"/>
    </source>
</evidence>
<keyword evidence="7" id="KW-0677">Repeat</keyword>
<dbReference type="PIRSF" id="PIRSF000498">
    <property type="entry name" value="Riboflavin_syn_A"/>
    <property type="match status" value="1"/>
</dbReference>
<dbReference type="InterPro" id="IPR001783">
    <property type="entry name" value="Lumazine-bd"/>
</dbReference>
<dbReference type="OrthoDB" id="9788537at2"/>
<evidence type="ECO:0000256" key="4">
    <source>
        <dbReference type="ARBA" id="ARBA00012827"/>
    </source>
</evidence>
<protein>
    <recommendedName>
        <fullName evidence="5 8">Riboflavin synthase</fullName>
        <ecNumber evidence="4 8">2.5.1.9</ecNumber>
    </recommendedName>
</protein>
<dbReference type="EMBL" id="CP034852">
    <property type="protein sequence ID" value="QCI26648.1"/>
    <property type="molecule type" value="Genomic_DNA"/>
</dbReference>
<comment type="function">
    <text evidence="2">Catalyzes the dismutation of two molecules of 6,7-dimethyl-8-ribityllumazine, resulting in the formation of riboflavin and 5-amino-6-(D-ribitylamino)uracil.</text>
</comment>
<evidence type="ECO:0000256" key="8">
    <source>
        <dbReference type="NCBIfam" id="TIGR00187"/>
    </source>
</evidence>
<feature type="domain" description="Lumazine-binding" evidence="10">
    <location>
        <begin position="98"/>
        <end position="195"/>
    </location>
</feature>
<feature type="repeat" description="Lumazine-binding" evidence="9">
    <location>
        <begin position="1"/>
        <end position="97"/>
    </location>
</feature>
<dbReference type="NCBIfam" id="TIGR00187">
    <property type="entry name" value="ribE"/>
    <property type="match status" value="1"/>
</dbReference>
<comment type="catalytic activity">
    <reaction evidence="1">
        <text>2 6,7-dimethyl-8-(1-D-ribityl)lumazine + H(+) = 5-amino-6-(D-ribitylamino)uracil + riboflavin</text>
        <dbReference type="Rhea" id="RHEA:20772"/>
        <dbReference type="ChEBI" id="CHEBI:15378"/>
        <dbReference type="ChEBI" id="CHEBI:15934"/>
        <dbReference type="ChEBI" id="CHEBI:57986"/>
        <dbReference type="ChEBI" id="CHEBI:58201"/>
        <dbReference type="EC" id="2.5.1.9"/>
    </reaction>
</comment>
<dbReference type="Pfam" id="PF00677">
    <property type="entry name" value="Lum_binding"/>
    <property type="match status" value="2"/>
</dbReference>
<evidence type="ECO:0000256" key="1">
    <source>
        <dbReference type="ARBA" id="ARBA00000968"/>
    </source>
</evidence>
<dbReference type="CDD" id="cd00402">
    <property type="entry name" value="Riboflavin_synthase_like"/>
    <property type="match status" value="1"/>
</dbReference>
<evidence type="ECO:0000313" key="11">
    <source>
        <dbReference type="EMBL" id="QCI26648.1"/>
    </source>
</evidence>
<dbReference type="PANTHER" id="PTHR21098:SF0">
    <property type="entry name" value="RIBOFLAVIN SYNTHASE"/>
    <property type="match status" value="1"/>
</dbReference>
<dbReference type="GO" id="GO:0009231">
    <property type="term" value="P:riboflavin biosynthetic process"/>
    <property type="evidence" value="ECO:0007669"/>
    <property type="project" value="UniProtKB-UniPathway"/>
</dbReference>
<evidence type="ECO:0000256" key="2">
    <source>
        <dbReference type="ARBA" id="ARBA00002803"/>
    </source>
</evidence>
<dbReference type="GO" id="GO:0005829">
    <property type="term" value="C:cytosol"/>
    <property type="evidence" value="ECO:0007669"/>
    <property type="project" value="TreeGrafter"/>
</dbReference>
<dbReference type="Proteomes" id="UP000298782">
    <property type="component" value="Chromosome"/>
</dbReference>
<comment type="pathway">
    <text evidence="3">Cofactor biosynthesis; riboflavin biosynthesis; riboflavin from 2-hydroxy-3-oxobutyl phosphate and 5-amino-6-(D-ribitylamino)uracil: step 2/2.</text>
</comment>
<dbReference type="PANTHER" id="PTHR21098">
    <property type="entry name" value="RIBOFLAVIN SYNTHASE ALPHA CHAIN"/>
    <property type="match status" value="1"/>
</dbReference>
<dbReference type="UniPathway" id="UPA00275">
    <property type="reaction ID" value="UER00405"/>
</dbReference>
<dbReference type="PROSITE" id="PS51177">
    <property type="entry name" value="LUMAZINE_BIND"/>
    <property type="match status" value="2"/>
</dbReference>
<feature type="repeat" description="Lumazine-binding" evidence="9">
    <location>
        <begin position="98"/>
        <end position="195"/>
    </location>
</feature>
<dbReference type="AlphaFoldDB" id="A0A4D6YLU8"/>
<evidence type="ECO:0000256" key="3">
    <source>
        <dbReference type="ARBA" id="ARBA00004887"/>
    </source>
</evidence>
<evidence type="ECO:0000259" key="10">
    <source>
        <dbReference type="PROSITE" id="PS51177"/>
    </source>
</evidence>
<name>A0A4D6YLU8_9GAMM</name>
<dbReference type="NCBIfam" id="NF009566">
    <property type="entry name" value="PRK13020.1"/>
    <property type="match status" value="1"/>
</dbReference>
<evidence type="ECO:0000256" key="9">
    <source>
        <dbReference type="PROSITE-ProRule" id="PRU00524"/>
    </source>
</evidence>
<dbReference type="SUPFAM" id="SSF63380">
    <property type="entry name" value="Riboflavin synthase domain-like"/>
    <property type="match status" value="2"/>
</dbReference>
<proteinExistence type="predicted"/>
<evidence type="ECO:0000256" key="6">
    <source>
        <dbReference type="ARBA" id="ARBA00022619"/>
    </source>
</evidence>
<dbReference type="EC" id="2.5.1.9" evidence="4 8"/>
<feature type="domain" description="Lumazine-binding" evidence="10">
    <location>
        <begin position="1"/>
        <end position="97"/>
    </location>
</feature>
<sequence length="209" mass="23878">MFTGIVMGQAKFISFKRKQNCISMKLKFPISLLNDLKIGDSVSNNGCCLTVQNIVQKCVLFDIIEETLQITNFKFLKKNCLINIERALKINSELGGHLVSGHITGTVIINRIINNEMNKEIWMECKNFACMQYIFEKGCVCINGVSLTVGRVINNFFSVFIIPETFKNTNFLHAREMDCLNLEIDYITQVTVDTVNKQCKDYLKKINII</sequence>
<evidence type="ECO:0000313" key="12">
    <source>
        <dbReference type="Proteomes" id="UP000298782"/>
    </source>
</evidence>
<accession>A0A4D6YLU8</accession>
<dbReference type="NCBIfam" id="NF006767">
    <property type="entry name" value="PRK09289.1"/>
    <property type="match status" value="1"/>
</dbReference>
<keyword evidence="12" id="KW-1185">Reference proteome</keyword>
<dbReference type="InterPro" id="IPR026017">
    <property type="entry name" value="Lumazine-bd_dom"/>
</dbReference>
<dbReference type="InterPro" id="IPR023366">
    <property type="entry name" value="ATP_synth_asu-like_sf"/>
</dbReference>
<dbReference type="Gene3D" id="2.40.30.20">
    <property type="match status" value="2"/>
</dbReference>
<organism evidence="11 12">
    <name type="scientific">Buchnera aphidicola</name>
    <name type="common">Thelaxes californica</name>
    <dbReference type="NCBI Taxonomy" id="1315998"/>
    <lineage>
        <taxon>Bacteria</taxon>
        <taxon>Pseudomonadati</taxon>
        <taxon>Pseudomonadota</taxon>
        <taxon>Gammaproteobacteria</taxon>
        <taxon>Enterobacterales</taxon>
        <taxon>Erwiniaceae</taxon>
        <taxon>Buchnera</taxon>
    </lineage>
</organism>